<feature type="compositionally biased region" description="Basic residues" evidence="1">
    <location>
        <begin position="38"/>
        <end position="52"/>
    </location>
</feature>
<dbReference type="AlphaFoldDB" id="A0A6C0FDP6"/>
<evidence type="ECO:0008006" key="3">
    <source>
        <dbReference type="Google" id="ProtNLM"/>
    </source>
</evidence>
<organism evidence="2">
    <name type="scientific">viral metagenome</name>
    <dbReference type="NCBI Taxonomy" id="1070528"/>
    <lineage>
        <taxon>unclassified sequences</taxon>
        <taxon>metagenomes</taxon>
        <taxon>organismal metagenomes</taxon>
    </lineage>
</organism>
<feature type="compositionally biased region" description="Polar residues" evidence="1">
    <location>
        <begin position="314"/>
        <end position="324"/>
    </location>
</feature>
<accession>A0A6C0FDP6</accession>
<evidence type="ECO:0000256" key="1">
    <source>
        <dbReference type="SAM" id="MobiDB-lite"/>
    </source>
</evidence>
<feature type="region of interest" description="Disordered" evidence="1">
    <location>
        <begin position="314"/>
        <end position="352"/>
    </location>
</feature>
<feature type="compositionally biased region" description="Basic and acidic residues" evidence="1">
    <location>
        <begin position="28"/>
        <end position="37"/>
    </location>
</feature>
<sequence length="352" mass="40901">MDCSLNNTEVVKKKRGRKKKSELLSEQQVKEKEEPTVPKKRGRKPKGGKLIKKPIENNEQNTPLSNVILHLKCSLNDINVSNFSITDPLSYKPIVPPNIMTYNDNENQYANFQNDEENNENNNLAYDDLKKTKNNSIVCPICSNNTKDVEQNNNIVDSDSEDINIKDINQKLKEIKIQLYKNTNPDNKSACFWCTYEFDNTTCYIPKYELDGEITGYGSFCRPECATAYLLKENIDDSAKFERYQLLNKIYGKVYNYEKNIKPSPDPYYLLDKYYGNLTIQEYRKLLKSDHMLMILEKPLTRILPELHEELNDNSENSNFSLKNTGYKVKRQSEKQKGPSKSEIMKEKFGFA</sequence>
<feature type="compositionally biased region" description="Basic and acidic residues" evidence="1">
    <location>
        <begin position="343"/>
        <end position="352"/>
    </location>
</feature>
<dbReference type="EMBL" id="MN738824">
    <property type="protein sequence ID" value="QHT38020.1"/>
    <property type="molecule type" value="Genomic_DNA"/>
</dbReference>
<evidence type="ECO:0000313" key="2">
    <source>
        <dbReference type="EMBL" id="QHT38020.1"/>
    </source>
</evidence>
<name>A0A6C0FDP6_9ZZZZ</name>
<proteinExistence type="predicted"/>
<feature type="region of interest" description="Disordered" evidence="1">
    <location>
        <begin position="1"/>
        <end position="58"/>
    </location>
</feature>
<protein>
    <recommendedName>
        <fullName evidence="3">MYM-type domain-containing protein</fullName>
    </recommendedName>
</protein>
<reference evidence="2" key="1">
    <citation type="journal article" date="2020" name="Nature">
        <title>Giant virus diversity and host interactions through global metagenomics.</title>
        <authorList>
            <person name="Schulz F."/>
            <person name="Roux S."/>
            <person name="Paez-Espino D."/>
            <person name="Jungbluth S."/>
            <person name="Walsh D.A."/>
            <person name="Denef V.J."/>
            <person name="McMahon K.D."/>
            <person name="Konstantinidis K.T."/>
            <person name="Eloe-Fadrosh E.A."/>
            <person name="Kyrpides N.C."/>
            <person name="Woyke T."/>
        </authorList>
    </citation>
    <scope>NUCLEOTIDE SEQUENCE</scope>
    <source>
        <strain evidence="2">GVMAG-S-ERX556049-19</strain>
    </source>
</reference>